<feature type="compositionally biased region" description="Polar residues" evidence="1">
    <location>
        <begin position="1"/>
        <end position="19"/>
    </location>
</feature>
<reference evidence="3" key="1">
    <citation type="submission" date="2022-10" db="EMBL/GenBank/DDBJ databases">
        <title>The complete genomes of actinobacterial strains from the NBC collection.</title>
        <authorList>
            <person name="Joergensen T.S."/>
            <person name="Alvarez Arevalo M."/>
            <person name="Sterndorff E.B."/>
            <person name="Faurdal D."/>
            <person name="Vuksanovic O."/>
            <person name="Mourched A.-S."/>
            <person name="Charusanti P."/>
            <person name="Shaw S."/>
            <person name="Blin K."/>
            <person name="Weber T."/>
        </authorList>
    </citation>
    <scope>NUCLEOTIDE SEQUENCE</scope>
    <source>
        <strain evidence="3">NBC_00668</strain>
    </source>
</reference>
<sequence length="86" mass="9027">MGTNHNLTGSTWRKSSYSGDTGGNCVECAPLGAAAWRKSSYSSDTGGNCVEISTQPHRIAVRDSKNPDGGAFTVSPAAFTTFVRNL</sequence>
<gene>
    <name evidence="3" type="ORF">OG515_19160</name>
</gene>
<evidence type="ECO:0000313" key="3">
    <source>
        <dbReference type="EMBL" id="WUT84159.1"/>
    </source>
</evidence>
<dbReference type="Proteomes" id="UP001432060">
    <property type="component" value="Chromosome"/>
</dbReference>
<proteinExistence type="predicted"/>
<organism evidence="3 4">
    <name type="scientific">Streptomyces melanogenes</name>
    <dbReference type="NCBI Taxonomy" id="67326"/>
    <lineage>
        <taxon>Bacteria</taxon>
        <taxon>Bacillati</taxon>
        <taxon>Actinomycetota</taxon>
        <taxon>Actinomycetes</taxon>
        <taxon>Kitasatosporales</taxon>
        <taxon>Streptomycetaceae</taxon>
        <taxon>Streptomyces</taxon>
    </lineage>
</organism>
<accession>A0ABZ1XKY0</accession>
<evidence type="ECO:0000313" key="4">
    <source>
        <dbReference type="Proteomes" id="UP001432060"/>
    </source>
</evidence>
<evidence type="ECO:0000256" key="1">
    <source>
        <dbReference type="SAM" id="MobiDB-lite"/>
    </source>
</evidence>
<keyword evidence="4" id="KW-1185">Reference proteome</keyword>
<protein>
    <submittedName>
        <fullName evidence="3">DUF397 domain-containing protein</fullName>
    </submittedName>
</protein>
<feature type="domain" description="DUF397" evidence="2">
    <location>
        <begin position="11"/>
        <end position="32"/>
    </location>
</feature>
<feature type="region of interest" description="Disordered" evidence="1">
    <location>
        <begin position="1"/>
        <end position="20"/>
    </location>
</feature>
<dbReference type="Pfam" id="PF04149">
    <property type="entry name" value="DUF397"/>
    <property type="match status" value="2"/>
</dbReference>
<feature type="domain" description="DUF397" evidence="2">
    <location>
        <begin position="34"/>
        <end position="85"/>
    </location>
</feature>
<dbReference type="EMBL" id="CP109019">
    <property type="protein sequence ID" value="WUT84159.1"/>
    <property type="molecule type" value="Genomic_DNA"/>
</dbReference>
<evidence type="ECO:0000259" key="2">
    <source>
        <dbReference type="Pfam" id="PF04149"/>
    </source>
</evidence>
<dbReference type="InterPro" id="IPR007278">
    <property type="entry name" value="DUF397"/>
</dbReference>
<name>A0ABZ1XKY0_9ACTN</name>
<dbReference type="RefSeq" id="WP_329400343.1">
    <property type="nucleotide sequence ID" value="NZ_CP109019.1"/>
</dbReference>